<accession>A0ABD0LHR8</accession>
<feature type="domain" description="GH16" evidence="2">
    <location>
        <begin position="38"/>
        <end position="341"/>
    </location>
</feature>
<dbReference type="SUPFAM" id="SSF49899">
    <property type="entry name" value="Concanavalin A-like lectins/glucanases"/>
    <property type="match status" value="1"/>
</dbReference>
<dbReference type="Pfam" id="PF00722">
    <property type="entry name" value="Glyco_hydro_16"/>
    <property type="match status" value="1"/>
</dbReference>
<keyword evidence="4" id="KW-1185">Reference proteome</keyword>
<dbReference type="AlphaFoldDB" id="A0ABD0LHR8"/>
<dbReference type="InterPro" id="IPR000757">
    <property type="entry name" value="Beta-glucanase-like"/>
</dbReference>
<organism evidence="3 4">
    <name type="scientific">Batillaria attramentaria</name>
    <dbReference type="NCBI Taxonomy" id="370345"/>
    <lineage>
        <taxon>Eukaryota</taxon>
        <taxon>Metazoa</taxon>
        <taxon>Spiralia</taxon>
        <taxon>Lophotrochozoa</taxon>
        <taxon>Mollusca</taxon>
        <taxon>Gastropoda</taxon>
        <taxon>Caenogastropoda</taxon>
        <taxon>Sorbeoconcha</taxon>
        <taxon>Cerithioidea</taxon>
        <taxon>Batillariidae</taxon>
        <taxon>Batillaria</taxon>
    </lineage>
</organism>
<dbReference type="EMBL" id="JACVVK020000047">
    <property type="protein sequence ID" value="KAK7498940.1"/>
    <property type="molecule type" value="Genomic_DNA"/>
</dbReference>
<comment type="similarity">
    <text evidence="1">Belongs to the glycosyl hydrolase 16 family.</text>
</comment>
<dbReference type="InterPro" id="IPR050546">
    <property type="entry name" value="Glycosyl_Hydrlase_16"/>
</dbReference>
<evidence type="ECO:0000259" key="2">
    <source>
        <dbReference type="PROSITE" id="PS51762"/>
    </source>
</evidence>
<evidence type="ECO:0000313" key="3">
    <source>
        <dbReference type="EMBL" id="KAK7498940.1"/>
    </source>
</evidence>
<dbReference type="PROSITE" id="PS51762">
    <property type="entry name" value="GH16_2"/>
    <property type="match status" value="1"/>
</dbReference>
<gene>
    <name evidence="3" type="ORF">BaRGS_00009749</name>
</gene>
<name>A0ABD0LHR8_9CAEN</name>
<dbReference type="PANTHER" id="PTHR10963:SF55">
    <property type="entry name" value="GLYCOSIDE HYDROLASE FAMILY 16 PROTEIN"/>
    <property type="match status" value="1"/>
</dbReference>
<proteinExistence type="inferred from homology"/>
<evidence type="ECO:0000256" key="1">
    <source>
        <dbReference type="ARBA" id="ARBA00006865"/>
    </source>
</evidence>
<dbReference type="PANTHER" id="PTHR10963">
    <property type="entry name" value="GLYCOSYL HYDROLASE-RELATED"/>
    <property type="match status" value="1"/>
</dbReference>
<dbReference type="Gene3D" id="2.60.120.200">
    <property type="match status" value="1"/>
</dbReference>
<sequence>MTIPSERMRGPVIFREDFSGSRLDLNSWKYEVSLFGGMNWEFQVYTPQEENVFLKGGNLFLKPTLTIYDQKFDENFLSNGKMDASEIWGMCTNSGNYGCVREGRYGLLPPIMSGKIMSRPTIRFGTVEVRARIPKGDWIWPAIWMMPKDSAYGGWPRSGEIDIMESRGNLKALAADGKNHGTDEVGSTLHWGRAWNNNFYHLTHEEKFKPRGESWHNAFHTWRLDWTPEGLVTYVDDEEVLRVTPPAGGFYELARLEGDNLWSSGTKMAPFDQDFYLILNVAVGGTIGYFDDSWDYGVTKPWNNTSPQAAQDFWNKRDEWESTWHGDDVAMEVDYVEFRHL</sequence>
<comment type="caution">
    <text evidence="3">The sequence shown here is derived from an EMBL/GenBank/DDBJ whole genome shotgun (WGS) entry which is preliminary data.</text>
</comment>
<dbReference type="InterPro" id="IPR013320">
    <property type="entry name" value="ConA-like_dom_sf"/>
</dbReference>
<reference evidence="3 4" key="1">
    <citation type="journal article" date="2023" name="Sci. Data">
        <title>Genome assembly of the Korean intertidal mud-creeper Batillaria attramentaria.</title>
        <authorList>
            <person name="Patra A.K."/>
            <person name="Ho P.T."/>
            <person name="Jun S."/>
            <person name="Lee S.J."/>
            <person name="Kim Y."/>
            <person name="Won Y.J."/>
        </authorList>
    </citation>
    <scope>NUCLEOTIDE SEQUENCE [LARGE SCALE GENOMIC DNA]</scope>
    <source>
        <strain evidence="3">Wonlab-2016</strain>
    </source>
</reference>
<dbReference type="Proteomes" id="UP001519460">
    <property type="component" value="Unassembled WGS sequence"/>
</dbReference>
<evidence type="ECO:0000313" key="4">
    <source>
        <dbReference type="Proteomes" id="UP001519460"/>
    </source>
</evidence>
<protein>
    <recommendedName>
        <fullName evidence="2">GH16 domain-containing protein</fullName>
    </recommendedName>
</protein>